<evidence type="ECO:0000256" key="6">
    <source>
        <dbReference type="ARBA" id="ARBA00022892"/>
    </source>
</evidence>
<dbReference type="OMA" id="MVQMQVQ"/>
<dbReference type="FunFam" id="3.30.1380.20:FF:000001">
    <property type="entry name" value="Trafficking protein particle complex subunit BET3"/>
    <property type="match status" value="1"/>
</dbReference>
<evidence type="ECO:0000313" key="9">
    <source>
        <dbReference type="EMBL" id="KNE70663.1"/>
    </source>
</evidence>
<keyword evidence="6 8" id="KW-0931">ER-Golgi transport</keyword>
<dbReference type="CDD" id="cd14942">
    <property type="entry name" value="TRAPPC3_bet3"/>
    <property type="match status" value="1"/>
</dbReference>
<keyword evidence="5" id="KW-0256">Endoplasmic reticulum</keyword>
<dbReference type="InterPro" id="IPR007194">
    <property type="entry name" value="TRAPP_component"/>
</dbReference>
<name>A0A0L0T777_ALLM3</name>
<proteinExistence type="inferred from homology"/>
<evidence type="ECO:0000256" key="4">
    <source>
        <dbReference type="ARBA" id="ARBA00022448"/>
    </source>
</evidence>
<reference evidence="9 10" key="1">
    <citation type="submission" date="2009-11" db="EMBL/GenBank/DDBJ databases">
        <title>Annotation of Allomyces macrogynus ATCC 38327.</title>
        <authorList>
            <consortium name="The Broad Institute Genome Sequencing Platform"/>
            <person name="Russ C."/>
            <person name="Cuomo C."/>
            <person name="Burger G."/>
            <person name="Gray M.W."/>
            <person name="Holland P.W.H."/>
            <person name="King N."/>
            <person name="Lang F.B.F."/>
            <person name="Roger A.J."/>
            <person name="Ruiz-Trillo I."/>
            <person name="Young S.K."/>
            <person name="Zeng Q."/>
            <person name="Gargeya S."/>
            <person name="Fitzgerald M."/>
            <person name="Haas B."/>
            <person name="Abouelleil A."/>
            <person name="Alvarado L."/>
            <person name="Arachchi H.M."/>
            <person name="Berlin A."/>
            <person name="Chapman S.B."/>
            <person name="Gearin G."/>
            <person name="Goldberg J."/>
            <person name="Griggs A."/>
            <person name="Gujja S."/>
            <person name="Hansen M."/>
            <person name="Heiman D."/>
            <person name="Howarth C."/>
            <person name="Larimer J."/>
            <person name="Lui A."/>
            <person name="MacDonald P.J.P."/>
            <person name="McCowen C."/>
            <person name="Montmayeur A."/>
            <person name="Murphy C."/>
            <person name="Neiman D."/>
            <person name="Pearson M."/>
            <person name="Priest M."/>
            <person name="Roberts A."/>
            <person name="Saif S."/>
            <person name="Shea T."/>
            <person name="Sisk P."/>
            <person name="Stolte C."/>
            <person name="Sykes S."/>
            <person name="Wortman J."/>
            <person name="Nusbaum C."/>
            <person name="Birren B."/>
        </authorList>
    </citation>
    <scope>NUCLEOTIDE SEQUENCE [LARGE SCALE GENOMIC DNA]</scope>
    <source>
        <strain evidence="9 10">ATCC 38327</strain>
    </source>
</reference>
<dbReference type="PANTHER" id="PTHR13048">
    <property type="entry name" value="TRAFFICKING PROTEIN PARTICLE COMPLEX SUBUNIT 3"/>
    <property type="match status" value="1"/>
</dbReference>
<dbReference type="PIRSF" id="PIRSF018293">
    <property type="entry name" value="TRAPP_I_complex_Bet3"/>
    <property type="match status" value="1"/>
</dbReference>
<evidence type="ECO:0000256" key="8">
    <source>
        <dbReference type="PIRNR" id="PIRNR018293"/>
    </source>
</evidence>
<dbReference type="InterPro" id="IPR024096">
    <property type="entry name" value="NO_sig/Golgi_transp_ligand-bd"/>
</dbReference>
<dbReference type="GO" id="GO:0048193">
    <property type="term" value="P:Golgi vesicle transport"/>
    <property type="evidence" value="ECO:0007669"/>
    <property type="project" value="InterPro"/>
</dbReference>
<evidence type="ECO:0000256" key="1">
    <source>
        <dbReference type="ARBA" id="ARBA00004222"/>
    </source>
</evidence>
<dbReference type="GO" id="GO:0030008">
    <property type="term" value="C:TRAPP complex"/>
    <property type="evidence" value="ECO:0007669"/>
    <property type="project" value="InterPro"/>
</dbReference>
<organism evidence="9 10">
    <name type="scientific">Allomyces macrogynus (strain ATCC 38327)</name>
    <name type="common">Allomyces javanicus var. macrogynus</name>
    <dbReference type="NCBI Taxonomy" id="578462"/>
    <lineage>
        <taxon>Eukaryota</taxon>
        <taxon>Fungi</taxon>
        <taxon>Fungi incertae sedis</taxon>
        <taxon>Blastocladiomycota</taxon>
        <taxon>Blastocladiomycetes</taxon>
        <taxon>Blastocladiales</taxon>
        <taxon>Blastocladiaceae</taxon>
        <taxon>Allomyces</taxon>
    </lineage>
</organism>
<protein>
    <recommendedName>
        <fullName evidence="8">Trafficking protein particle complex subunit BET3</fullName>
    </recommendedName>
</protein>
<dbReference type="EMBL" id="GG745367">
    <property type="protein sequence ID" value="KNE70663.1"/>
    <property type="molecule type" value="Genomic_DNA"/>
</dbReference>
<evidence type="ECO:0000256" key="7">
    <source>
        <dbReference type="ARBA" id="ARBA00023034"/>
    </source>
</evidence>
<comment type="subcellular location">
    <subcellularLocation>
        <location evidence="2">Endoplasmic reticulum</location>
    </subcellularLocation>
    <subcellularLocation>
        <location evidence="1 8">Golgi apparatus</location>
        <location evidence="1 8">cis-Golgi network</location>
    </subcellularLocation>
</comment>
<accession>A0A0L0T777</accession>
<keyword evidence="7 8" id="KW-0333">Golgi apparatus</keyword>
<evidence type="ECO:0000256" key="2">
    <source>
        <dbReference type="ARBA" id="ARBA00004240"/>
    </source>
</evidence>
<dbReference type="AlphaFoldDB" id="A0A0L0T777"/>
<dbReference type="InterPro" id="IPR016721">
    <property type="entry name" value="Bet3"/>
</dbReference>
<dbReference type="eggNOG" id="KOG3330">
    <property type="taxonomic scope" value="Eukaryota"/>
</dbReference>
<dbReference type="STRING" id="578462.A0A0L0T777"/>
<dbReference type="GO" id="GO:0005794">
    <property type="term" value="C:Golgi apparatus"/>
    <property type="evidence" value="ECO:0007669"/>
    <property type="project" value="UniProtKB-SubCell"/>
</dbReference>
<dbReference type="GO" id="GO:0005783">
    <property type="term" value="C:endoplasmic reticulum"/>
    <property type="evidence" value="ECO:0007669"/>
    <property type="project" value="UniProtKB-SubCell"/>
</dbReference>
<comment type="similarity">
    <text evidence="3 8">Belongs to the TRAPP small subunits family. BET3 subfamily.</text>
</comment>
<sequence>MAKPLKTLGEDVWRTKVEKVNGELFALTYGSIVTQLCRDFNNNYAKVNTQLDKMGYNMGTRLIEEFLARSQLGRCRDFRDTAETVAKVAFKMFLNISPTVTNVAPDAKAFSLIFDENPLAEFVELPESARRRAVGSTAGPVENGDAMASAPAQAPLWFSNVLCGVVRGALEMVQLQVDARWVSDVLLGDECSEMRVTLIKVLEDEVPAGED</sequence>
<reference evidence="10" key="2">
    <citation type="submission" date="2009-11" db="EMBL/GenBank/DDBJ databases">
        <title>The Genome Sequence of Allomyces macrogynus strain ATCC 38327.</title>
        <authorList>
            <consortium name="The Broad Institute Genome Sequencing Platform"/>
            <person name="Russ C."/>
            <person name="Cuomo C."/>
            <person name="Shea T."/>
            <person name="Young S.K."/>
            <person name="Zeng Q."/>
            <person name="Koehrsen M."/>
            <person name="Haas B."/>
            <person name="Borodovsky M."/>
            <person name="Guigo R."/>
            <person name="Alvarado L."/>
            <person name="Berlin A."/>
            <person name="Borenstein D."/>
            <person name="Chen Z."/>
            <person name="Engels R."/>
            <person name="Freedman E."/>
            <person name="Gellesch M."/>
            <person name="Goldberg J."/>
            <person name="Griggs A."/>
            <person name="Gujja S."/>
            <person name="Heiman D."/>
            <person name="Hepburn T."/>
            <person name="Howarth C."/>
            <person name="Jen D."/>
            <person name="Larson L."/>
            <person name="Lewis B."/>
            <person name="Mehta T."/>
            <person name="Park D."/>
            <person name="Pearson M."/>
            <person name="Roberts A."/>
            <person name="Saif S."/>
            <person name="Shenoy N."/>
            <person name="Sisk P."/>
            <person name="Stolte C."/>
            <person name="Sykes S."/>
            <person name="Walk T."/>
            <person name="White J."/>
            <person name="Yandava C."/>
            <person name="Burger G."/>
            <person name="Gray M.W."/>
            <person name="Holland P.W.H."/>
            <person name="King N."/>
            <person name="Lang F.B.F."/>
            <person name="Roger A.J."/>
            <person name="Ruiz-Trillo I."/>
            <person name="Lander E."/>
            <person name="Nusbaum C."/>
        </authorList>
    </citation>
    <scope>NUCLEOTIDE SEQUENCE [LARGE SCALE GENOMIC DNA]</scope>
    <source>
        <strain evidence="10">ATCC 38327</strain>
    </source>
</reference>
<dbReference type="Proteomes" id="UP000054350">
    <property type="component" value="Unassembled WGS sequence"/>
</dbReference>
<dbReference type="Gene3D" id="3.30.1380.20">
    <property type="entry name" value="Trafficking protein particle complex subunit 3"/>
    <property type="match status" value="1"/>
</dbReference>
<keyword evidence="4 8" id="KW-0813">Transport</keyword>
<gene>
    <name evidence="9" type="ORF">AMAG_15419</name>
</gene>
<evidence type="ECO:0000313" key="10">
    <source>
        <dbReference type="Proteomes" id="UP000054350"/>
    </source>
</evidence>
<dbReference type="SUPFAM" id="SSF111126">
    <property type="entry name" value="Ligand-binding domain in the NO signalling and Golgi transport"/>
    <property type="match status" value="1"/>
</dbReference>
<evidence type="ECO:0000256" key="3">
    <source>
        <dbReference type="ARBA" id="ARBA00006218"/>
    </source>
</evidence>
<dbReference type="Pfam" id="PF04051">
    <property type="entry name" value="TRAPP"/>
    <property type="match status" value="1"/>
</dbReference>
<evidence type="ECO:0000256" key="5">
    <source>
        <dbReference type="ARBA" id="ARBA00022824"/>
    </source>
</evidence>
<dbReference type="OrthoDB" id="10262857at2759"/>
<keyword evidence="10" id="KW-1185">Reference proteome</keyword>
<dbReference type="GO" id="GO:0016236">
    <property type="term" value="P:macroautophagy"/>
    <property type="evidence" value="ECO:0007669"/>
    <property type="project" value="UniProtKB-ARBA"/>
</dbReference>
<dbReference type="VEuPathDB" id="FungiDB:AMAG_15419"/>